<dbReference type="RefSeq" id="WP_258731121.1">
    <property type="nucleotide sequence ID" value="NZ_JANTHZ010000001.1"/>
</dbReference>
<evidence type="ECO:0000313" key="1">
    <source>
        <dbReference type="EMBL" id="MCS0494173.1"/>
    </source>
</evidence>
<dbReference type="AlphaFoldDB" id="A0A9X2PGM0"/>
<protein>
    <submittedName>
        <fullName evidence="1">Uncharacterized protein</fullName>
    </submittedName>
</protein>
<keyword evidence="2" id="KW-1185">Reference proteome</keyword>
<comment type="caution">
    <text evidence="1">The sequence shown here is derived from an EMBL/GenBank/DDBJ whole genome shotgun (WGS) entry which is preliminary data.</text>
</comment>
<name>A0A9X2PGM0_9HYPH</name>
<gene>
    <name evidence="1" type="ORF">NVS89_03615</name>
</gene>
<evidence type="ECO:0000313" key="2">
    <source>
        <dbReference type="Proteomes" id="UP001151088"/>
    </source>
</evidence>
<organism evidence="1 2">
    <name type="scientific">Ancylobacter mangrovi</name>
    <dbReference type="NCBI Taxonomy" id="2972472"/>
    <lineage>
        <taxon>Bacteria</taxon>
        <taxon>Pseudomonadati</taxon>
        <taxon>Pseudomonadota</taxon>
        <taxon>Alphaproteobacteria</taxon>
        <taxon>Hyphomicrobiales</taxon>
        <taxon>Xanthobacteraceae</taxon>
        <taxon>Ancylobacter</taxon>
    </lineage>
</organism>
<reference evidence="1" key="1">
    <citation type="submission" date="2022-08" db="EMBL/GenBank/DDBJ databases">
        <authorList>
            <person name="Li F."/>
        </authorList>
    </citation>
    <scope>NUCLEOTIDE SEQUENCE</scope>
    <source>
        <strain evidence="1">MQZ15Z-1</strain>
    </source>
</reference>
<sequence length="289" mass="29581">MTATIQIPLHWNTNAPLPEIRLEDYDFTGKEIELTITPESGPLAPFVLSSVDEGGLSLLEPNGEGDVEGCRIDDVGSFVNELPLGQHTLVDMYAITGAERQKVAAGSITVGGAGEYLGAEMALVQVPGIQGPSGYSLLTGDGAPDAGTGESGDRYIDNLTLDLWGPKSEGGWGGAPAGSWLGPLVTAATPAYAIGDDITFDHVTHAGVGAVSVAGEVEITLPNDTPAGYGGVAFSPEGSTIQLVAASGASLAHPYDHSRSLEKGLIVWHCVANADDASAVWAISGATQS</sequence>
<dbReference type="EMBL" id="JANTHZ010000001">
    <property type="protein sequence ID" value="MCS0494173.1"/>
    <property type="molecule type" value="Genomic_DNA"/>
</dbReference>
<dbReference type="Proteomes" id="UP001151088">
    <property type="component" value="Unassembled WGS sequence"/>
</dbReference>
<proteinExistence type="predicted"/>
<accession>A0A9X2PGM0</accession>